<evidence type="ECO:0000256" key="1">
    <source>
        <dbReference type="SAM" id="MobiDB-lite"/>
    </source>
</evidence>
<evidence type="ECO:0000313" key="2">
    <source>
        <dbReference type="EMBL" id="RDX79732.1"/>
    </source>
</evidence>
<feature type="region of interest" description="Disordered" evidence="1">
    <location>
        <begin position="152"/>
        <end position="190"/>
    </location>
</feature>
<feature type="non-terminal residue" evidence="2">
    <location>
        <position position="1"/>
    </location>
</feature>
<protein>
    <submittedName>
        <fullName evidence="2">Uncharacterized protein</fullName>
    </submittedName>
</protein>
<dbReference type="EMBL" id="QJKJ01008447">
    <property type="protein sequence ID" value="RDX79732.1"/>
    <property type="molecule type" value="Genomic_DNA"/>
</dbReference>
<accession>A0A371FNA6</accession>
<feature type="compositionally biased region" description="Basic and acidic residues" evidence="1">
    <location>
        <begin position="174"/>
        <end position="190"/>
    </location>
</feature>
<reference evidence="2" key="1">
    <citation type="submission" date="2018-05" db="EMBL/GenBank/DDBJ databases">
        <title>Draft genome of Mucuna pruriens seed.</title>
        <authorList>
            <person name="Nnadi N.E."/>
            <person name="Vos R."/>
            <person name="Hasami M.H."/>
            <person name="Devisetty U.K."/>
            <person name="Aguiy J.C."/>
        </authorList>
    </citation>
    <scope>NUCLEOTIDE SEQUENCE [LARGE SCALE GENOMIC DNA]</scope>
    <source>
        <strain evidence="2">JCA_2017</strain>
    </source>
</reference>
<organism evidence="2 3">
    <name type="scientific">Mucuna pruriens</name>
    <name type="common">Velvet bean</name>
    <name type="synonym">Dolichos pruriens</name>
    <dbReference type="NCBI Taxonomy" id="157652"/>
    <lineage>
        <taxon>Eukaryota</taxon>
        <taxon>Viridiplantae</taxon>
        <taxon>Streptophyta</taxon>
        <taxon>Embryophyta</taxon>
        <taxon>Tracheophyta</taxon>
        <taxon>Spermatophyta</taxon>
        <taxon>Magnoliopsida</taxon>
        <taxon>eudicotyledons</taxon>
        <taxon>Gunneridae</taxon>
        <taxon>Pentapetalae</taxon>
        <taxon>rosids</taxon>
        <taxon>fabids</taxon>
        <taxon>Fabales</taxon>
        <taxon>Fabaceae</taxon>
        <taxon>Papilionoideae</taxon>
        <taxon>50 kb inversion clade</taxon>
        <taxon>NPAAA clade</taxon>
        <taxon>indigoferoid/millettioid clade</taxon>
        <taxon>Phaseoleae</taxon>
        <taxon>Mucuna</taxon>
    </lineage>
</organism>
<keyword evidence="3" id="KW-1185">Reference proteome</keyword>
<dbReference type="AlphaFoldDB" id="A0A371FNA6"/>
<sequence length="190" mass="22225">MKKDYTTYYMILKARSSTLDKKPLNNRVLWYSEWFMDHVGPVPRIEDVQFLGKEKLPSLFEIKFHVVGPNQKSQLEIETESRADTRRKVILAFLHVSIREAVIEVGMTRQRSFGSLYPLDPEIEKTLNRIRKTKNMFIEHTSDRIHSIAETDNLSSMGKRRALPHSWAPRRQVRSADREKPTGTKALTDR</sequence>
<comment type="caution">
    <text evidence="2">The sequence shown here is derived from an EMBL/GenBank/DDBJ whole genome shotgun (WGS) entry which is preliminary data.</text>
</comment>
<dbReference type="Proteomes" id="UP000257109">
    <property type="component" value="Unassembled WGS sequence"/>
</dbReference>
<gene>
    <name evidence="2" type="ORF">CR513_39813</name>
</gene>
<evidence type="ECO:0000313" key="3">
    <source>
        <dbReference type="Proteomes" id="UP000257109"/>
    </source>
</evidence>
<name>A0A371FNA6_MUCPR</name>
<proteinExistence type="predicted"/>